<feature type="chain" id="PRO_5002060299" evidence="2">
    <location>
        <begin position="33"/>
        <end position="209"/>
    </location>
</feature>
<feature type="signal peptide" evidence="2">
    <location>
        <begin position="1"/>
        <end position="32"/>
    </location>
</feature>
<protein>
    <submittedName>
        <fullName evidence="3">Uncharacterized protein</fullName>
    </submittedName>
</protein>
<accession>A0A0B1Q787</accession>
<keyword evidence="2" id="KW-0732">Signal</keyword>
<dbReference type="AlphaFoldDB" id="A0A0B1Q787"/>
<gene>
    <name evidence="3" type="ORF">LA66_06780</name>
</gene>
<evidence type="ECO:0000256" key="2">
    <source>
        <dbReference type="SAM" id="SignalP"/>
    </source>
</evidence>
<evidence type="ECO:0000313" key="3">
    <source>
        <dbReference type="EMBL" id="KHJ56269.1"/>
    </source>
</evidence>
<evidence type="ECO:0000256" key="1">
    <source>
        <dbReference type="SAM" id="MobiDB-lite"/>
    </source>
</evidence>
<organism evidence="3 4">
    <name type="scientific">Aureimonas altamirensis</name>
    <dbReference type="NCBI Taxonomy" id="370622"/>
    <lineage>
        <taxon>Bacteria</taxon>
        <taxon>Pseudomonadati</taxon>
        <taxon>Pseudomonadota</taxon>
        <taxon>Alphaproteobacteria</taxon>
        <taxon>Hyphomicrobiales</taxon>
        <taxon>Aurantimonadaceae</taxon>
        <taxon>Aureimonas</taxon>
    </lineage>
</organism>
<sequence length="209" mass="22315">MRALTQPHNSRKTAMKLAITLASLLLATPALATDKPGGDTYNQTWDNSQNVFQRIDNFLTQRQQQVQGQAQGQGQSQTATGGSANNSNSVNVDNRTRVTNAPTVIGNGETYGVSGAVAGVALGGVVPSRAAGRGKIGRNIIELSGDRAALYTQCGLPHTHKTLMLKGIRCDLDGAQLIAWEAQFQPKRVVTRKPAPARHARRSDKRCGC</sequence>
<feature type="region of interest" description="Disordered" evidence="1">
    <location>
        <begin position="62"/>
        <end position="98"/>
    </location>
</feature>
<name>A0A0B1Q787_9HYPH</name>
<evidence type="ECO:0000313" key="4">
    <source>
        <dbReference type="Proteomes" id="UP000030826"/>
    </source>
</evidence>
<proteinExistence type="predicted"/>
<dbReference type="EMBL" id="JRFJ01000001">
    <property type="protein sequence ID" value="KHJ56269.1"/>
    <property type="molecule type" value="Genomic_DNA"/>
</dbReference>
<reference evidence="3 4" key="1">
    <citation type="submission" date="2014-09" db="EMBL/GenBank/DDBJ databases">
        <title>Isolation and characterization of Aurantimonas altamirensis ON-56566 from clinical sample following a dog bite.</title>
        <authorList>
            <person name="Eshaghi A."/>
            <person name="Li A."/>
            <person name="Shahinas D."/>
            <person name="Bahn P."/>
            <person name="Kus J.V."/>
            <person name="Patel S.N."/>
        </authorList>
    </citation>
    <scope>NUCLEOTIDE SEQUENCE [LARGE SCALE GENOMIC DNA]</scope>
    <source>
        <strain evidence="3 4">ON-56566</strain>
    </source>
</reference>
<dbReference type="STRING" id="370622.LA66_06780"/>
<dbReference type="Proteomes" id="UP000030826">
    <property type="component" value="Unassembled WGS sequence"/>
</dbReference>
<comment type="caution">
    <text evidence="3">The sequence shown here is derived from an EMBL/GenBank/DDBJ whole genome shotgun (WGS) entry which is preliminary data.</text>
</comment>